<evidence type="ECO:0000256" key="4">
    <source>
        <dbReference type="ARBA" id="ARBA00022801"/>
    </source>
</evidence>
<gene>
    <name evidence="7" type="ORF">ENV35_04900</name>
</gene>
<dbReference type="PANTHER" id="PTHR15910">
    <property type="entry name" value="ARCHAEMETZINCIN"/>
    <property type="match status" value="1"/>
</dbReference>
<name>A0A7C3SNK5_9BACT</name>
<evidence type="ECO:0008006" key="8">
    <source>
        <dbReference type="Google" id="ProtNLM"/>
    </source>
</evidence>
<dbReference type="GO" id="GO:0006508">
    <property type="term" value="P:proteolysis"/>
    <property type="evidence" value="ECO:0007669"/>
    <property type="project" value="UniProtKB-KW"/>
</dbReference>
<evidence type="ECO:0000256" key="6">
    <source>
        <dbReference type="ARBA" id="ARBA00023049"/>
    </source>
</evidence>
<dbReference type="InterPro" id="IPR024079">
    <property type="entry name" value="MetalloPept_cat_dom_sf"/>
</dbReference>
<comment type="caution">
    <text evidence="7">The sequence shown here is derived from an EMBL/GenBank/DDBJ whole genome shotgun (WGS) entry which is preliminary data.</text>
</comment>
<dbReference type="GO" id="GO:0008270">
    <property type="term" value="F:zinc ion binding"/>
    <property type="evidence" value="ECO:0007669"/>
    <property type="project" value="InterPro"/>
</dbReference>
<dbReference type="Gene3D" id="3.40.390.10">
    <property type="entry name" value="Collagenase (Catalytic Domain)"/>
    <property type="match status" value="1"/>
</dbReference>
<sequence>MEKFIYLVPFDKIDKDLLDFLLENLPKIISYSVKKYLSLPIPSNAYNPERNQYLSSLFLDILTKLKIPDSFKILGITNVDLYTPGLNFIFGQAKLNGREALVSIARLDNSFYGLPKNQEVLYIRSLKESVHELGHTLGLSHCPNPECVMHFSNSISDTDRKSYNFCPICKLSLSYLF</sequence>
<dbReference type="InterPro" id="IPR012962">
    <property type="entry name" value="Pept_M54_archaemetzincn"/>
</dbReference>
<dbReference type="EMBL" id="DTGA01000111">
    <property type="protein sequence ID" value="HGB31197.1"/>
    <property type="molecule type" value="Genomic_DNA"/>
</dbReference>
<accession>A0A7C3SNK5</accession>
<keyword evidence="5" id="KW-0862">Zinc</keyword>
<keyword evidence="4" id="KW-0378">Hydrolase</keyword>
<dbReference type="InterPro" id="IPR012091">
    <property type="entry name" value="Pept_M54_archaemetzncn_arc/bac"/>
</dbReference>
<organism evidence="7">
    <name type="scientific">Dictyoglomus turgidum</name>
    <dbReference type="NCBI Taxonomy" id="513050"/>
    <lineage>
        <taxon>Bacteria</taxon>
        <taxon>Pseudomonadati</taxon>
        <taxon>Dictyoglomota</taxon>
        <taxon>Dictyoglomia</taxon>
        <taxon>Dictyoglomales</taxon>
        <taxon>Dictyoglomaceae</taxon>
        <taxon>Dictyoglomus</taxon>
    </lineage>
</organism>
<proteinExistence type="inferred from homology"/>
<keyword evidence="3" id="KW-0479">Metal-binding</keyword>
<reference evidence="7" key="1">
    <citation type="journal article" date="2020" name="mSystems">
        <title>Genome- and Community-Level Interaction Insights into Carbon Utilization and Element Cycling Functions of Hydrothermarchaeota in Hydrothermal Sediment.</title>
        <authorList>
            <person name="Zhou Z."/>
            <person name="Liu Y."/>
            <person name="Xu W."/>
            <person name="Pan J."/>
            <person name="Luo Z.H."/>
            <person name="Li M."/>
        </authorList>
    </citation>
    <scope>NUCLEOTIDE SEQUENCE [LARGE SCALE GENOMIC DNA]</scope>
    <source>
        <strain evidence="7">SpSt-751</strain>
    </source>
</reference>
<evidence type="ECO:0000256" key="1">
    <source>
        <dbReference type="ARBA" id="ARBA00001947"/>
    </source>
</evidence>
<evidence type="ECO:0000313" key="7">
    <source>
        <dbReference type="EMBL" id="HGB31197.1"/>
    </source>
</evidence>
<dbReference type="NCBIfam" id="NF033823">
    <property type="entry name" value="archmetzin"/>
    <property type="match status" value="1"/>
</dbReference>
<protein>
    <recommendedName>
        <fullName evidence="8">Peptidase zinc-dependent</fullName>
    </recommendedName>
</protein>
<evidence type="ECO:0000256" key="5">
    <source>
        <dbReference type="ARBA" id="ARBA00022833"/>
    </source>
</evidence>
<comment type="cofactor">
    <cofactor evidence="1">
        <name>Zn(2+)</name>
        <dbReference type="ChEBI" id="CHEBI:29105"/>
    </cofactor>
</comment>
<keyword evidence="6" id="KW-0482">Metalloprotease</keyword>
<dbReference type="GO" id="GO:0008237">
    <property type="term" value="F:metallopeptidase activity"/>
    <property type="evidence" value="ECO:0007669"/>
    <property type="project" value="UniProtKB-KW"/>
</dbReference>
<dbReference type="PANTHER" id="PTHR15910:SF1">
    <property type="entry name" value="ARCHAEMETZINCIN-2"/>
    <property type="match status" value="1"/>
</dbReference>
<dbReference type="PIRSF" id="PIRSF005785">
    <property type="entry name" value="Zn-prot_arch"/>
    <property type="match status" value="1"/>
</dbReference>
<dbReference type="CDD" id="cd11375">
    <property type="entry name" value="Peptidase_M54"/>
    <property type="match status" value="1"/>
</dbReference>
<dbReference type="HAMAP" id="MF_01842">
    <property type="entry name" value="Archaemetzincin"/>
    <property type="match status" value="1"/>
</dbReference>
<dbReference type="AlphaFoldDB" id="A0A7C3SNK5"/>
<keyword evidence="2" id="KW-0645">Protease</keyword>
<dbReference type="Pfam" id="PF07998">
    <property type="entry name" value="Peptidase_M54"/>
    <property type="match status" value="1"/>
</dbReference>
<evidence type="ECO:0000256" key="2">
    <source>
        <dbReference type="ARBA" id="ARBA00022670"/>
    </source>
</evidence>
<dbReference type="SUPFAM" id="SSF55486">
    <property type="entry name" value="Metalloproteases ('zincins'), catalytic domain"/>
    <property type="match status" value="1"/>
</dbReference>
<evidence type="ECO:0000256" key="3">
    <source>
        <dbReference type="ARBA" id="ARBA00022723"/>
    </source>
</evidence>